<dbReference type="InterPro" id="IPR050330">
    <property type="entry name" value="Bact_OuterMem_StrucFunc"/>
</dbReference>
<dbReference type="PROSITE" id="PS51123">
    <property type="entry name" value="OMPA_2"/>
    <property type="match status" value="1"/>
</dbReference>
<accession>A0A1J5SP07</accession>
<dbReference type="PANTHER" id="PTHR30329">
    <property type="entry name" value="STATOR ELEMENT OF FLAGELLAR MOTOR COMPLEX"/>
    <property type="match status" value="1"/>
</dbReference>
<dbReference type="InterPro" id="IPR006665">
    <property type="entry name" value="OmpA-like"/>
</dbReference>
<proteinExistence type="predicted"/>
<dbReference type="PANTHER" id="PTHR30329:SF21">
    <property type="entry name" value="LIPOPROTEIN YIAD-RELATED"/>
    <property type="match status" value="1"/>
</dbReference>
<dbReference type="InterPro" id="IPR036737">
    <property type="entry name" value="OmpA-like_sf"/>
</dbReference>
<feature type="domain" description="OmpA-like" evidence="1">
    <location>
        <begin position="17"/>
        <end position="136"/>
    </location>
</feature>
<comment type="caution">
    <text evidence="2">The sequence shown here is derived from an EMBL/GenBank/DDBJ whole genome shotgun (WGS) entry which is preliminary data.</text>
</comment>
<organism evidence="2">
    <name type="scientific">mine drainage metagenome</name>
    <dbReference type="NCBI Taxonomy" id="410659"/>
    <lineage>
        <taxon>unclassified sequences</taxon>
        <taxon>metagenomes</taxon>
        <taxon>ecological metagenomes</taxon>
    </lineage>
</organism>
<dbReference type="Gene3D" id="3.30.1330.60">
    <property type="entry name" value="OmpA-like domain"/>
    <property type="match status" value="1"/>
</dbReference>
<dbReference type="AlphaFoldDB" id="A0A1J5SP07"/>
<gene>
    <name evidence="2" type="ORF">GALL_144760</name>
</gene>
<dbReference type="EMBL" id="MLJW01000066">
    <property type="protein sequence ID" value="OIR03404.1"/>
    <property type="molecule type" value="Genomic_DNA"/>
</dbReference>
<evidence type="ECO:0000313" key="2">
    <source>
        <dbReference type="EMBL" id="OIR03404.1"/>
    </source>
</evidence>
<name>A0A1J5SP07_9ZZZZ</name>
<dbReference type="Pfam" id="PF00691">
    <property type="entry name" value="OmpA"/>
    <property type="match status" value="1"/>
</dbReference>
<dbReference type="SUPFAM" id="SSF103088">
    <property type="entry name" value="OmpA-like"/>
    <property type="match status" value="1"/>
</dbReference>
<evidence type="ECO:0000259" key="1">
    <source>
        <dbReference type="PROSITE" id="PS51123"/>
    </source>
</evidence>
<protein>
    <submittedName>
        <fullName evidence="2">Outer membrane protein A</fullName>
    </submittedName>
</protein>
<reference evidence="2" key="1">
    <citation type="submission" date="2016-10" db="EMBL/GenBank/DDBJ databases">
        <title>Sequence of Gallionella enrichment culture.</title>
        <authorList>
            <person name="Poehlein A."/>
            <person name="Muehling M."/>
            <person name="Daniel R."/>
        </authorList>
    </citation>
    <scope>NUCLEOTIDE SEQUENCE</scope>
</reference>
<sequence length="153" mass="17379">MKKLFFIFLFSFVSFETLFANDTTSVKIFFERNEFKLSNSEQKILDDVNPNDSSIILKKIHIYGYCDSLEKDDAKHSLSLQRAIEVKKYLIGKGINPAIIATVEGKGKKVIQATDEATDKASQVLVVIEYEAIAREEAPIIIQSTRKKKDNDQ</sequence>